<evidence type="ECO:0008006" key="4">
    <source>
        <dbReference type="Google" id="ProtNLM"/>
    </source>
</evidence>
<evidence type="ECO:0000256" key="1">
    <source>
        <dbReference type="SAM" id="MobiDB-lite"/>
    </source>
</evidence>
<dbReference type="EMBL" id="JAGMUV010000010">
    <property type="protein sequence ID" value="KAH7141625.1"/>
    <property type="molecule type" value="Genomic_DNA"/>
</dbReference>
<feature type="region of interest" description="Disordered" evidence="1">
    <location>
        <begin position="55"/>
        <end position="115"/>
    </location>
</feature>
<protein>
    <recommendedName>
        <fullName evidence="4">Zn(2)-C6 fungal-type domain-containing protein</fullName>
    </recommendedName>
</protein>
<dbReference type="AlphaFoldDB" id="A0A9P9J577"/>
<dbReference type="OrthoDB" id="10261408at2759"/>
<organism evidence="2 3">
    <name type="scientific">Dactylonectria macrodidyma</name>
    <dbReference type="NCBI Taxonomy" id="307937"/>
    <lineage>
        <taxon>Eukaryota</taxon>
        <taxon>Fungi</taxon>
        <taxon>Dikarya</taxon>
        <taxon>Ascomycota</taxon>
        <taxon>Pezizomycotina</taxon>
        <taxon>Sordariomycetes</taxon>
        <taxon>Hypocreomycetidae</taxon>
        <taxon>Hypocreales</taxon>
        <taxon>Nectriaceae</taxon>
        <taxon>Dactylonectria</taxon>
    </lineage>
</organism>
<comment type="caution">
    <text evidence="2">The sequence shown here is derived from an EMBL/GenBank/DDBJ whole genome shotgun (WGS) entry which is preliminary data.</text>
</comment>
<evidence type="ECO:0000313" key="2">
    <source>
        <dbReference type="EMBL" id="KAH7141625.1"/>
    </source>
</evidence>
<accession>A0A9P9J577</accession>
<gene>
    <name evidence="2" type="ORF">EDB81DRAFT_760485</name>
</gene>
<feature type="region of interest" description="Disordered" evidence="1">
    <location>
        <begin position="1"/>
        <end position="21"/>
    </location>
</feature>
<proteinExistence type="predicted"/>
<dbReference type="Proteomes" id="UP000738349">
    <property type="component" value="Unassembled WGS sequence"/>
</dbReference>
<keyword evidence="3" id="KW-1185">Reference proteome</keyword>
<feature type="compositionally biased region" description="Basic and acidic residues" evidence="1">
    <location>
        <begin position="1"/>
        <end position="15"/>
    </location>
</feature>
<evidence type="ECO:0000313" key="3">
    <source>
        <dbReference type="Proteomes" id="UP000738349"/>
    </source>
</evidence>
<feature type="compositionally biased region" description="Polar residues" evidence="1">
    <location>
        <begin position="257"/>
        <end position="290"/>
    </location>
</feature>
<sequence length="495" mass="54475">MEKSSAYRARTDRPGQVKMPITSRAMAVAPRRFGCQRCRDRNLACTYSGTSQFKRRKAGRQGGPGPCNVMAESMSSRPASSIATDSSKGSGRAVTMSDSRRSEQSTTRDTCVHNEPKLPQTLTNLEMQTLALVSPKERDQSSGGTSQDGVVFVASTFTQPTIPEPIDTGFDEWDMQLFDAELVASHQDSGDTMPDTSPDSCISIGQASRPGNPSTFDHVDKASGESAHLHLGSFPPASWTEWRLINHPYASTDMEWNTSSRLETQPEAQSHFESPLPNKTTSSGTLSRTPSPLPFSSEVNVKVNNKDPLTTYDPPRSQANRPLSSSQHASRCRCMSVTLGILERIQNYTAVTSFRRAERALFFLKESISNCHGLVYYQSCRNPPRLMTFSILVAEKMIGVLEGIATFCETKADETHGNDTILFGEYRINSTQERCEVLGVLILLQVKRLGALSGAFTHQAGKGDWASHQAGLRPIVIRIRELREAVEEMTTALAR</sequence>
<feature type="compositionally biased region" description="Polar residues" evidence="1">
    <location>
        <begin position="73"/>
        <end position="89"/>
    </location>
</feature>
<name>A0A9P9J577_9HYPO</name>
<reference evidence="2" key="1">
    <citation type="journal article" date="2021" name="Nat. Commun.">
        <title>Genetic determinants of endophytism in the Arabidopsis root mycobiome.</title>
        <authorList>
            <person name="Mesny F."/>
            <person name="Miyauchi S."/>
            <person name="Thiergart T."/>
            <person name="Pickel B."/>
            <person name="Atanasova L."/>
            <person name="Karlsson M."/>
            <person name="Huettel B."/>
            <person name="Barry K.W."/>
            <person name="Haridas S."/>
            <person name="Chen C."/>
            <person name="Bauer D."/>
            <person name="Andreopoulos W."/>
            <person name="Pangilinan J."/>
            <person name="LaButti K."/>
            <person name="Riley R."/>
            <person name="Lipzen A."/>
            <person name="Clum A."/>
            <person name="Drula E."/>
            <person name="Henrissat B."/>
            <person name="Kohler A."/>
            <person name="Grigoriev I.V."/>
            <person name="Martin F.M."/>
            <person name="Hacquard S."/>
        </authorList>
    </citation>
    <scope>NUCLEOTIDE SEQUENCE</scope>
    <source>
        <strain evidence="2">MPI-CAGE-AT-0147</strain>
    </source>
</reference>
<feature type="region of interest" description="Disordered" evidence="1">
    <location>
        <begin position="257"/>
        <end position="325"/>
    </location>
</feature>